<keyword evidence="2" id="KW-0521">NADP</keyword>
<dbReference type="GO" id="GO:0009231">
    <property type="term" value="P:riboflavin biosynthetic process"/>
    <property type="evidence" value="ECO:0007669"/>
    <property type="project" value="InterPro"/>
</dbReference>
<evidence type="ECO:0000256" key="3">
    <source>
        <dbReference type="ARBA" id="ARBA00023002"/>
    </source>
</evidence>
<keyword evidence="3 5" id="KW-0560">Oxidoreductase</keyword>
<feature type="domain" description="Bacterial bifunctional deaminase-reductase C-terminal" evidence="4">
    <location>
        <begin position="22"/>
        <end position="150"/>
    </location>
</feature>
<comment type="pathway">
    <text evidence="1">Cofactor biosynthesis; riboflavin biosynthesis.</text>
</comment>
<dbReference type="Pfam" id="PF01872">
    <property type="entry name" value="RibD_C"/>
    <property type="match status" value="1"/>
</dbReference>
<organism evidence="5 6">
    <name type="scientific">Enterobacter agglomerans</name>
    <name type="common">Erwinia herbicola</name>
    <name type="synonym">Pantoea agglomerans</name>
    <dbReference type="NCBI Taxonomy" id="549"/>
    <lineage>
        <taxon>Bacteria</taxon>
        <taxon>Pseudomonadati</taxon>
        <taxon>Pseudomonadota</taxon>
        <taxon>Gammaproteobacteria</taxon>
        <taxon>Enterobacterales</taxon>
        <taxon>Erwiniaceae</taxon>
        <taxon>Pantoea</taxon>
        <taxon>Pantoea agglomerans group</taxon>
    </lineage>
</organism>
<dbReference type="Gene3D" id="3.40.430.10">
    <property type="entry name" value="Dihydrofolate Reductase, subunit A"/>
    <property type="match status" value="1"/>
</dbReference>
<dbReference type="GO" id="GO:0008835">
    <property type="term" value="F:diaminohydroxyphosphoribosylaminopyrimidine deaminase activity"/>
    <property type="evidence" value="ECO:0007669"/>
    <property type="project" value="UniProtKB-EC"/>
</dbReference>
<feature type="non-terminal residue" evidence="5">
    <location>
        <position position="1"/>
    </location>
</feature>
<evidence type="ECO:0000313" key="6">
    <source>
        <dbReference type="Proteomes" id="UP000461948"/>
    </source>
</evidence>
<evidence type="ECO:0000256" key="1">
    <source>
        <dbReference type="ARBA" id="ARBA00005104"/>
    </source>
</evidence>
<evidence type="ECO:0000259" key="4">
    <source>
        <dbReference type="Pfam" id="PF01872"/>
    </source>
</evidence>
<gene>
    <name evidence="5" type="primary">ribD</name>
    <name evidence="5" type="ORF">GKC49_24580</name>
</gene>
<dbReference type="InterPro" id="IPR050765">
    <property type="entry name" value="Riboflavin_Biosynth_HTPR"/>
</dbReference>
<dbReference type="EMBL" id="WKLC01001610">
    <property type="protein sequence ID" value="MSE18153.1"/>
    <property type="molecule type" value="Genomic_DNA"/>
</dbReference>
<protein>
    <submittedName>
        <fullName evidence="5">Bifunctional diaminohydroxyphosphoribosylaminopyrimidine deaminase/5-amino-6-(5-phosphoribosylamino)uracil reductase</fullName>
        <ecNumber evidence="5">1.1.1.193</ecNumber>
        <ecNumber evidence="5">3.5.4.26</ecNumber>
    </submittedName>
</protein>
<accession>A0A7X2SXY1</accession>
<dbReference type="PANTHER" id="PTHR38011:SF7">
    <property type="entry name" value="2,5-DIAMINO-6-RIBOSYLAMINO-4(3H)-PYRIMIDINONE 5'-PHOSPHATE REDUCTASE"/>
    <property type="match status" value="1"/>
</dbReference>
<keyword evidence="5" id="KW-0378">Hydrolase</keyword>
<comment type="caution">
    <text evidence="5">The sequence shown here is derived from an EMBL/GenBank/DDBJ whole genome shotgun (WGS) entry which is preliminary data.</text>
</comment>
<sequence length="157" mass="17642">IYDFRDIGVVLFFRHTIRIDMADHANRVTPQHRLIEQPGETWLMRHQPDQQSWPADVTQIAVPLREQQLDLVAMMMLLGQRQINSVWVEAGATLAGALLQAGLVDELIVYLAPKLLGHEGRGLCQLPGLSQLADAPAFRFSDVRQVGDDLRLTLTPQ</sequence>
<dbReference type="InterPro" id="IPR002734">
    <property type="entry name" value="RibDG_C"/>
</dbReference>
<dbReference type="GO" id="GO:0008703">
    <property type="term" value="F:5-amino-6-(5-phosphoribosylamino)uracil reductase activity"/>
    <property type="evidence" value="ECO:0007669"/>
    <property type="project" value="UniProtKB-EC"/>
</dbReference>
<dbReference type="PANTHER" id="PTHR38011">
    <property type="entry name" value="DIHYDROFOLATE REDUCTASE FAMILY PROTEIN (AFU_ORTHOLOGUE AFUA_8G06820)"/>
    <property type="match status" value="1"/>
</dbReference>
<dbReference type="Proteomes" id="UP000461948">
    <property type="component" value="Unassembled WGS sequence"/>
</dbReference>
<evidence type="ECO:0000256" key="2">
    <source>
        <dbReference type="ARBA" id="ARBA00022857"/>
    </source>
</evidence>
<dbReference type="InterPro" id="IPR024072">
    <property type="entry name" value="DHFR-like_dom_sf"/>
</dbReference>
<dbReference type="EC" id="1.1.1.193" evidence="5"/>
<dbReference type="SUPFAM" id="SSF53597">
    <property type="entry name" value="Dihydrofolate reductase-like"/>
    <property type="match status" value="1"/>
</dbReference>
<dbReference type="AlphaFoldDB" id="A0A7X2SXY1"/>
<reference evidence="5 6" key="1">
    <citation type="submission" date="2019-11" db="EMBL/GenBank/DDBJ databases">
        <title>Draft Genome Sequence of Plant Growth-Promoting Rhizosphere-Associated Bacteria.</title>
        <authorList>
            <person name="Vasilyev I.Y."/>
            <person name="Radchenko V."/>
            <person name="Ilnitskaya E.V."/>
        </authorList>
    </citation>
    <scope>NUCLEOTIDE SEQUENCE [LARGE SCALE GENOMIC DNA]</scope>
    <source>
        <strain evidence="5 6">VRA_MhP_f</strain>
    </source>
</reference>
<dbReference type="EC" id="3.5.4.26" evidence="5"/>
<proteinExistence type="predicted"/>
<evidence type="ECO:0000313" key="5">
    <source>
        <dbReference type="EMBL" id="MSE18153.1"/>
    </source>
</evidence>
<name>A0A7X2SXY1_ENTAG</name>